<proteinExistence type="predicted"/>
<evidence type="ECO:0008006" key="5">
    <source>
        <dbReference type="Google" id="ProtNLM"/>
    </source>
</evidence>
<organism evidence="3 4">
    <name type="scientific">Limnobacter thiooxidans</name>
    <dbReference type="NCBI Taxonomy" id="131080"/>
    <lineage>
        <taxon>Bacteria</taxon>
        <taxon>Pseudomonadati</taxon>
        <taxon>Pseudomonadota</taxon>
        <taxon>Betaproteobacteria</taxon>
        <taxon>Burkholderiales</taxon>
        <taxon>Burkholderiaceae</taxon>
        <taxon>Limnobacter</taxon>
    </lineage>
</organism>
<protein>
    <recommendedName>
        <fullName evidence="5">DUF883 domain-containing protein</fullName>
    </recommendedName>
</protein>
<evidence type="ECO:0000313" key="4">
    <source>
        <dbReference type="Proteomes" id="UP001329151"/>
    </source>
</evidence>
<name>A0AA86JJZ6_9BURK</name>
<keyword evidence="2" id="KW-0472">Membrane</keyword>
<feature type="transmembrane region" description="Helical" evidence="2">
    <location>
        <begin position="51"/>
        <end position="69"/>
    </location>
</feature>
<reference evidence="3 4" key="1">
    <citation type="submission" date="2023-10" db="EMBL/GenBank/DDBJ databases">
        <title>Complete Genome Sequence of Limnobacter thiooxidans CS-K2T, Isolated from freshwater lake sediments in Bavaria, Germany.</title>
        <authorList>
            <person name="Naruki M."/>
            <person name="Watanabe A."/>
            <person name="Warashina T."/>
            <person name="Morita T."/>
            <person name="Arakawa K."/>
        </authorList>
    </citation>
    <scope>NUCLEOTIDE SEQUENCE [LARGE SCALE GENOMIC DNA]</scope>
    <source>
        <strain evidence="3 4">CS-K2</strain>
    </source>
</reference>
<evidence type="ECO:0000256" key="2">
    <source>
        <dbReference type="SAM" id="Phobius"/>
    </source>
</evidence>
<keyword evidence="4" id="KW-1185">Reference proteome</keyword>
<gene>
    <name evidence="3" type="ORF">RGQ30_13680</name>
</gene>
<accession>A0AA86JJZ6</accession>
<dbReference type="RefSeq" id="WP_130556615.1">
    <property type="nucleotide sequence ID" value="NZ_AP028947.1"/>
</dbReference>
<feature type="region of interest" description="Disordered" evidence="1">
    <location>
        <begin position="1"/>
        <end position="25"/>
    </location>
</feature>
<evidence type="ECO:0000313" key="3">
    <source>
        <dbReference type="EMBL" id="BET25867.1"/>
    </source>
</evidence>
<evidence type="ECO:0000256" key="1">
    <source>
        <dbReference type="SAM" id="MobiDB-lite"/>
    </source>
</evidence>
<dbReference type="AlphaFoldDB" id="A0AA86JJZ6"/>
<keyword evidence="2" id="KW-0812">Transmembrane</keyword>
<dbReference type="Proteomes" id="UP001329151">
    <property type="component" value="Chromosome"/>
</dbReference>
<feature type="compositionally biased region" description="Polar residues" evidence="1">
    <location>
        <begin position="12"/>
        <end position="23"/>
    </location>
</feature>
<dbReference type="EMBL" id="AP028947">
    <property type="protein sequence ID" value="BET25867.1"/>
    <property type="molecule type" value="Genomic_DNA"/>
</dbReference>
<dbReference type="KEGG" id="lto:RGQ30_13680"/>
<keyword evidence="2" id="KW-1133">Transmembrane helix</keyword>
<sequence>MEKLPVNPDHSIGSTNSNLSSNRWPDVEHALATKSREVENMGRDYITESPFKAALAVGAFGLLMGFLLSKIRA</sequence>